<dbReference type="AlphaFoldDB" id="A0A4Y7RVS2"/>
<dbReference type="RefSeq" id="WP_134212308.1">
    <property type="nucleotide sequence ID" value="NZ_QFFZ01000003.1"/>
</dbReference>
<comment type="caution">
    <text evidence="1">The sequence shown here is derived from an EMBL/GenBank/DDBJ whole genome shotgun (WGS) entry which is preliminary data.</text>
</comment>
<dbReference type="Proteomes" id="UP000297597">
    <property type="component" value="Unassembled WGS sequence"/>
</dbReference>
<evidence type="ECO:0000313" key="1">
    <source>
        <dbReference type="EMBL" id="TEB13118.1"/>
    </source>
</evidence>
<keyword evidence="2" id="KW-1185">Reference proteome</keyword>
<proteinExistence type="predicted"/>
<evidence type="ECO:0000313" key="2">
    <source>
        <dbReference type="Proteomes" id="UP000297597"/>
    </source>
</evidence>
<gene>
    <name evidence="1" type="ORF">Pmgp_00414</name>
</gene>
<dbReference type="EMBL" id="QFFZ01000003">
    <property type="protein sequence ID" value="TEB13118.1"/>
    <property type="molecule type" value="Genomic_DNA"/>
</dbReference>
<reference evidence="1 2" key="1">
    <citation type="journal article" date="2018" name="Environ. Microbiol.">
        <title>Novel energy conservation strategies and behaviour of Pelotomaculum schinkii driving syntrophic propionate catabolism.</title>
        <authorList>
            <person name="Hidalgo-Ahumada C.A.P."/>
            <person name="Nobu M.K."/>
            <person name="Narihiro T."/>
            <person name="Tamaki H."/>
            <person name="Liu W.T."/>
            <person name="Kamagata Y."/>
            <person name="Stams A.J.M."/>
            <person name="Imachi H."/>
            <person name="Sousa D.Z."/>
        </authorList>
    </citation>
    <scope>NUCLEOTIDE SEQUENCE [LARGE SCALE GENOMIC DNA]</scope>
    <source>
        <strain evidence="1 2">MGP</strain>
    </source>
</reference>
<organism evidence="1 2">
    <name type="scientific">Pelotomaculum propionicicum</name>
    <dbReference type="NCBI Taxonomy" id="258475"/>
    <lineage>
        <taxon>Bacteria</taxon>
        <taxon>Bacillati</taxon>
        <taxon>Bacillota</taxon>
        <taxon>Clostridia</taxon>
        <taxon>Eubacteriales</taxon>
        <taxon>Desulfotomaculaceae</taxon>
        <taxon>Pelotomaculum</taxon>
    </lineage>
</organism>
<dbReference type="OrthoDB" id="9780944at2"/>
<accession>A0A4Y7RVS2</accession>
<sequence length="299" mass="32501">MKRVVSVSLGSPRRDFAAEIETKVCRLSVRRIGTGGDIKQAAGLLKSFDGNVDALGLGGVNFALRAGNKSYTLWDGIRLASLVQKTPLVDGGGIKDTVERELIPFIQSQAGWPRRGQTVLVVSALDRYGLAAALEKAGCRLIIGDALFALGLPAPFYSLSSFRAAACLTLPVLGRLPIGWLYPVGASQEATVPRFERFYRKADVIAGDFHFLRRHLPGDLSGKNIITSTLTPEDVHELKKRGVQWLAAAGPSFHGRSLGANMLEAAIVAIMGKGTETRPEHYPELFRQVGWEPRLERLN</sequence>
<evidence type="ECO:0008006" key="3">
    <source>
        <dbReference type="Google" id="ProtNLM"/>
    </source>
</evidence>
<protein>
    <recommendedName>
        <fullName evidence="3">Quinate 5-dehydrogenase</fullName>
    </recommendedName>
</protein>
<name>A0A4Y7RVS2_9FIRM</name>